<dbReference type="GO" id="GO:0006355">
    <property type="term" value="P:regulation of DNA-templated transcription"/>
    <property type="evidence" value="ECO:0007669"/>
    <property type="project" value="InterPro"/>
</dbReference>
<dbReference type="GO" id="GO:0016020">
    <property type="term" value="C:membrane"/>
    <property type="evidence" value="ECO:0007669"/>
    <property type="project" value="TreeGrafter"/>
</dbReference>
<dbReference type="InterPro" id="IPR016032">
    <property type="entry name" value="Sig_transdc_resp-reg_C-effctor"/>
</dbReference>
<evidence type="ECO:0000256" key="3">
    <source>
        <dbReference type="PROSITE-ProRule" id="PRU01091"/>
    </source>
</evidence>
<gene>
    <name evidence="5" type="ORF">AIOL_002286</name>
</gene>
<dbReference type="Pfam" id="PF00486">
    <property type="entry name" value="Trans_reg_C"/>
    <property type="match status" value="1"/>
</dbReference>
<evidence type="ECO:0000256" key="2">
    <source>
        <dbReference type="ARBA" id="ARBA00023125"/>
    </source>
</evidence>
<dbReference type="InterPro" id="IPR000073">
    <property type="entry name" value="AB_hydrolase_1"/>
</dbReference>
<evidence type="ECO:0000259" key="4">
    <source>
        <dbReference type="PROSITE" id="PS51755"/>
    </source>
</evidence>
<dbReference type="SMART" id="SM00862">
    <property type="entry name" value="Trans_reg_C"/>
    <property type="match status" value="1"/>
</dbReference>
<dbReference type="GO" id="GO:0004016">
    <property type="term" value="F:adenylate cyclase activity"/>
    <property type="evidence" value="ECO:0007669"/>
    <property type="project" value="UniProtKB-EC"/>
</dbReference>
<protein>
    <submittedName>
        <fullName evidence="5">Adenylate cyclase</fullName>
        <ecNumber evidence="5">4.6.1.1</ecNumber>
    </submittedName>
</protein>
<dbReference type="AlphaFoldDB" id="A0A0J9E665"/>
<evidence type="ECO:0000313" key="6">
    <source>
        <dbReference type="Proteomes" id="UP000037178"/>
    </source>
</evidence>
<keyword evidence="1" id="KW-0378">Hydrolase</keyword>
<dbReference type="EMBL" id="LFTY01000002">
    <property type="protein sequence ID" value="KMW57324.1"/>
    <property type="molecule type" value="Genomic_DNA"/>
</dbReference>
<dbReference type="Gene3D" id="1.10.10.10">
    <property type="entry name" value="Winged helix-like DNA-binding domain superfamily/Winged helix DNA-binding domain"/>
    <property type="match status" value="1"/>
</dbReference>
<evidence type="ECO:0000313" key="5">
    <source>
        <dbReference type="EMBL" id="KMW57324.1"/>
    </source>
</evidence>
<dbReference type="PANTHER" id="PTHR43798">
    <property type="entry name" value="MONOACYLGLYCEROL LIPASE"/>
    <property type="match status" value="1"/>
</dbReference>
<dbReference type="Pfam" id="PF00561">
    <property type="entry name" value="Abhydrolase_1"/>
    <property type="match status" value="1"/>
</dbReference>
<dbReference type="PATRIC" id="fig|1675527.3.peg.2400"/>
<keyword evidence="5" id="KW-0456">Lyase</keyword>
<comment type="caution">
    <text evidence="5">The sequence shown here is derived from an EMBL/GenBank/DDBJ whole genome shotgun (WGS) entry which is preliminary data.</text>
</comment>
<dbReference type="InterPro" id="IPR001867">
    <property type="entry name" value="OmpR/PhoB-type_DNA-bd"/>
</dbReference>
<keyword evidence="2 3" id="KW-0238">DNA-binding</keyword>
<dbReference type="PANTHER" id="PTHR43798:SF31">
    <property type="entry name" value="AB HYDROLASE SUPERFAMILY PROTEIN YCLE"/>
    <property type="match status" value="1"/>
</dbReference>
<name>A0A0J9E665_9RHOB</name>
<keyword evidence="6" id="KW-1185">Reference proteome</keyword>
<dbReference type="Proteomes" id="UP000037178">
    <property type="component" value="Unassembled WGS sequence"/>
</dbReference>
<organism evidence="5 6">
    <name type="scientific">Candidatus Rhodobacter oscarellae</name>
    <dbReference type="NCBI Taxonomy" id="1675527"/>
    <lineage>
        <taxon>Bacteria</taxon>
        <taxon>Pseudomonadati</taxon>
        <taxon>Pseudomonadota</taxon>
        <taxon>Alphaproteobacteria</taxon>
        <taxon>Rhodobacterales</taxon>
        <taxon>Rhodobacter group</taxon>
        <taxon>Rhodobacter</taxon>
    </lineage>
</organism>
<dbReference type="InterPro" id="IPR029058">
    <property type="entry name" value="AB_hydrolase_fold"/>
</dbReference>
<proteinExistence type="predicted"/>
<dbReference type="InterPro" id="IPR050266">
    <property type="entry name" value="AB_hydrolase_sf"/>
</dbReference>
<feature type="DNA-binding region" description="OmpR/PhoB-type" evidence="3">
    <location>
        <begin position="54"/>
        <end position="152"/>
    </location>
</feature>
<feature type="domain" description="OmpR/PhoB-type" evidence="4">
    <location>
        <begin position="54"/>
        <end position="152"/>
    </location>
</feature>
<sequence>MSWRELLFCPDIIGRQSPGQCLKAGFRIPCHFYISAPPGPKFLEHRRRFAVQCAMAYAFANCLIDPERHLFRCDGRPVHLEPQVFDLLWILVDRKGRLVTKDELVETVWHGLSVSDATISARINAARKAVGDTGRAQAVIKTVHGRGFQLNVEVKPAAPAAAQPPDQAPSETQNISFTRSSHGARIAFAKSGHGPPLLRVAHWLSHLEFDWQSPVWRPLIEALDGKNTLYRYDQRGTGLSSRDLEGADIDAFSDDLKAVADANDLDRFPIFAASQAVPVAIRFAQRHPERVSGLALYGGYAKGRGLRQAAPGDIDEDTLLGLIKAGWGRADSPFVNAFSTLFMPDATPEQLASFVRMQTQTISPENAARLRQIVDRFDVSDQLASIRTPTLVIHAISDAIQPVEQGRILASEIQGARYVSLESRNHVPLPQERTWTTMIHEVQLFLDSLQRPGKS</sequence>
<dbReference type="Gene3D" id="3.40.50.1820">
    <property type="entry name" value="alpha/beta hydrolase"/>
    <property type="match status" value="1"/>
</dbReference>
<dbReference type="SUPFAM" id="SSF46894">
    <property type="entry name" value="C-terminal effector domain of the bipartite response regulators"/>
    <property type="match status" value="1"/>
</dbReference>
<dbReference type="SUPFAM" id="SSF53474">
    <property type="entry name" value="alpha/beta-Hydrolases"/>
    <property type="match status" value="1"/>
</dbReference>
<dbReference type="GO" id="GO:0016787">
    <property type="term" value="F:hydrolase activity"/>
    <property type="evidence" value="ECO:0007669"/>
    <property type="project" value="UniProtKB-KW"/>
</dbReference>
<dbReference type="GO" id="GO:0003677">
    <property type="term" value="F:DNA binding"/>
    <property type="evidence" value="ECO:0007669"/>
    <property type="project" value="UniProtKB-UniRule"/>
</dbReference>
<dbReference type="EC" id="4.6.1.1" evidence="5"/>
<dbReference type="STRING" id="1675527.AIOL_002286"/>
<dbReference type="PROSITE" id="PS51755">
    <property type="entry name" value="OMPR_PHOB"/>
    <property type="match status" value="1"/>
</dbReference>
<dbReference type="GO" id="GO:0000160">
    <property type="term" value="P:phosphorelay signal transduction system"/>
    <property type="evidence" value="ECO:0007669"/>
    <property type="project" value="InterPro"/>
</dbReference>
<dbReference type="InterPro" id="IPR036388">
    <property type="entry name" value="WH-like_DNA-bd_sf"/>
</dbReference>
<accession>A0A0J9E665</accession>
<dbReference type="CDD" id="cd00383">
    <property type="entry name" value="trans_reg_C"/>
    <property type="match status" value="1"/>
</dbReference>
<evidence type="ECO:0000256" key="1">
    <source>
        <dbReference type="ARBA" id="ARBA00022801"/>
    </source>
</evidence>
<reference evidence="5 6" key="1">
    <citation type="submission" date="2015-06" db="EMBL/GenBank/DDBJ databases">
        <title>Draft genome sequence of an Alphaproteobacteria species associated to the Mediterranean sponge Oscarella lobularis.</title>
        <authorList>
            <person name="Jourda C."/>
            <person name="Santini S."/>
            <person name="Claverie J.-M."/>
        </authorList>
    </citation>
    <scope>NUCLEOTIDE SEQUENCE [LARGE SCALE GENOMIC DNA]</scope>
    <source>
        <strain evidence="5">IGS</strain>
    </source>
</reference>